<sequence>MANLFDYIQEVEYDSFYDIPLTKLDLLALTELSYLPFDQLVSPAFSREKGTRLDHLAQAFQEAFTDGFPPFSMVTKNRLKLLRVLASANRFKYIKVFAFVDEVSLDLQKQFAALCFSLNRQQTVVSFRGTDDTIIGWKEDFHMTYLEEIPAQKSALLYLQQVMEEVEGTFFVTGHSKGGNLALFASSLVQSDLQERIVQVLAFDAPGLHKTITQSAGYQSITEKFLPIVPQNSIVGMMLEQTENAQIVYSNTIGLLQHITFSWEVIGLDFKPAQALTDNSLQTDQTLKTWTASLTEEELRHFFDLFFGIFIEAGIHRFSDLTVDTPLKIRQVIENGRQLSPQEQAMMERLIRQLIDTRYQIWKESLAHFLPKPPALLDDWWQQFQEQSRKKEES</sequence>
<protein>
    <submittedName>
        <fullName evidence="1">DUF2974 domain-containing protein</fullName>
    </submittedName>
</protein>
<dbReference type="Gene3D" id="3.40.50.1820">
    <property type="entry name" value="alpha/beta hydrolase"/>
    <property type="match status" value="1"/>
</dbReference>
<evidence type="ECO:0000313" key="1">
    <source>
        <dbReference type="EMBL" id="TIH98862.1"/>
    </source>
</evidence>
<accession>A0A4T2GJD6</accession>
<dbReference type="AlphaFoldDB" id="A0A4T2GJD6"/>
<dbReference type="InterPro" id="IPR024499">
    <property type="entry name" value="Mbeg1-like"/>
</dbReference>
<dbReference type="Proteomes" id="UP000305165">
    <property type="component" value="Unassembled WGS sequence"/>
</dbReference>
<reference evidence="1 2" key="1">
    <citation type="submission" date="2019-04" db="EMBL/GenBank/DDBJ databases">
        <title>Genome analysis of Streptococcus suis strain WUSS424.</title>
        <authorList>
            <person name="Chen H."/>
            <person name="Gao X."/>
            <person name="Wu Z."/>
        </authorList>
    </citation>
    <scope>NUCLEOTIDE SEQUENCE [LARGE SCALE GENOMIC DNA]</scope>
    <source>
        <strain evidence="1 2">WUSS424</strain>
    </source>
</reference>
<name>A0A4T2GJD6_STRSU</name>
<organism evidence="1 2">
    <name type="scientific">Streptococcus suis</name>
    <dbReference type="NCBI Taxonomy" id="1307"/>
    <lineage>
        <taxon>Bacteria</taxon>
        <taxon>Bacillati</taxon>
        <taxon>Bacillota</taxon>
        <taxon>Bacilli</taxon>
        <taxon>Lactobacillales</taxon>
        <taxon>Streptococcaceae</taxon>
        <taxon>Streptococcus</taxon>
    </lineage>
</organism>
<dbReference type="SUPFAM" id="SSF53474">
    <property type="entry name" value="alpha/beta-Hydrolases"/>
    <property type="match status" value="1"/>
</dbReference>
<evidence type="ECO:0000313" key="2">
    <source>
        <dbReference type="Proteomes" id="UP000305165"/>
    </source>
</evidence>
<comment type="caution">
    <text evidence="1">The sequence shown here is derived from an EMBL/GenBank/DDBJ whole genome shotgun (WGS) entry which is preliminary data.</text>
</comment>
<dbReference type="Pfam" id="PF11187">
    <property type="entry name" value="Mbeg1-like"/>
    <property type="match status" value="1"/>
</dbReference>
<proteinExistence type="predicted"/>
<gene>
    <name evidence="1" type="ORF">FAJ39_08225</name>
</gene>
<dbReference type="EMBL" id="SSXO01000005">
    <property type="protein sequence ID" value="TIH98862.1"/>
    <property type="molecule type" value="Genomic_DNA"/>
</dbReference>
<dbReference type="OrthoDB" id="9769481at2"/>
<dbReference type="InterPro" id="IPR029058">
    <property type="entry name" value="AB_hydrolase_fold"/>
</dbReference>